<dbReference type="SUPFAM" id="SSF56563">
    <property type="entry name" value="Major capsid protein gp5"/>
    <property type="match status" value="1"/>
</dbReference>
<dbReference type="InterPro" id="IPR024455">
    <property type="entry name" value="Phage_capsid"/>
</dbReference>
<evidence type="ECO:0000313" key="3">
    <source>
        <dbReference type="EMBL" id="MYL98413.1"/>
    </source>
</evidence>
<protein>
    <submittedName>
        <fullName evidence="3">Phage major capsid protein</fullName>
    </submittedName>
</protein>
<evidence type="ECO:0000313" key="4">
    <source>
        <dbReference type="Proteomes" id="UP000465810"/>
    </source>
</evidence>
<dbReference type="Gene3D" id="3.30.2400.10">
    <property type="entry name" value="Major capsid protein gp5"/>
    <property type="match status" value="1"/>
</dbReference>
<keyword evidence="4" id="KW-1185">Reference proteome</keyword>
<evidence type="ECO:0000256" key="1">
    <source>
        <dbReference type="ARBA" id="ARBA00004328"/>
    </source>
</evidence>
<dbReference type="Gene3D" id="3.30.2320.10">
    <property type="entry name" value="hypothetical protein PF0899 domain"/>
    <property type="match status" value="1"/>
</dbReference>
<sequence>MNTFELRAQALEISNKAALVIAETNDVEKLAEAQRMLDDADALEARAASLDKIEARNKAYEAAAERLPVENTVVEARAQADVHGDAFRGYLRGDVDARELRAQGIATASAGGYLVPTGFVPNLITAMKAYGPLNEGGPVTYLTTASGNPLTIPTFNDTANKGALIGEGEEADETNVTFGQKTLGAYKFTSGVIILSEELMQDAAINVEATVLGAMGERFGRIKNELLTIGTGVNQPQGIVTGASAGVTSAAANAISYDDLVNLQHSVDPAYRGAAAFMFNDATLKSLRLLKDANGLPLWQPAMTAGEASTILGQRYFINQDMASIATGVTSVLYGDFSKYTVRNVREVGIKRLNERYATSDQIGFIGFTRWDGFVTDSRAIKKLVQA</sequence>
<dbReference type="EMBL" id="WVTD01000007">
    <property type="protein sequence ID" value="MYL98413.1"/>
    <property type="molecule type" value="Genomic_DNA"/>
</dbReference>
<dbReference type="Pfam" id="PF05065">
    <property type="entry name" value="Phage_capsid"/>
    <property type="match status" value="1"/>
</dbReference>
<name>A0A7X4GGV4_9SPHN</name>
<dbReference type="InterPro" id="IPR054612">
    <property type="entry name" value="Phage_capsid-like_C"/>
</dbReference>
<dbReference type="NCBIfam" id="TIGR01554">
    <property type="entry name" value="major_cap_HK97"/>
    <property type="match status" value="1"/>
</dbReference>
<gene>
    <name evidence="3" type="ORF">GR702_11625</name>
</gene>
<accession>A0A7X4GGV4</accession>
<feature type="domain" description="Phage capsid-like C-terminal" evidence="2">
    <location>
        <begin position="111"/>
        <end position="385"/>
    </location>
</feature>
<comment type="subcellular location">
    <subcellularLocation>
        <location evidence="1">Virion</location>
    </subcellularLocation>
</comment>
<organism evidence="3 4">
    <name type="scientific">Novosphingobium silvae</name>
    <dbReference type="NCBI Taxonomy" id="2692619"/>
    <lineage>
        <taxon>Bacteria</taxon>
        <taxon>Pseudomonadati</taxon>
        <taxon>Pseudomonadota</taxon>
        <taxon>Alphaproteobacteria</taxon>
        <taxon>Sphingomonadales</taxon>
        <taxon>Sphingomonadaceae</taxon>
        <taxon>Novosphingobium</taxon>
    </lineage>
</organism>
<dbReference type="Proteomes" id="UP000465810">
    <property type="component" value="Unassembled WGS sequence"/>
</dbReference>
<dbReference type="RefSeq" id="WP_160986046.1">
    <property type="nucleotide sequence ID" value="NZ_WVTD01000007.1"/>
</dbReference>
<evidence type="ECO:0000259" key="2">
    <source>
        <dbReference type="Pfam" id="PF05065"/>
    </source>
</evidence>
<proteinExistence type="predicted"/>
<dbReference type="AlphaFoldDB" id="A0A7X4GGV4"/>
<reference evidence="3 4" key="1">
    <citation type="submission" date="2019-12" db="EMBL/GenBank/DDBJ databases">
        <authorList>
            <person name="Feng G."/>
            <person name="Zhu H."/>
        </authorList>
    </citation>
    <scope>NUCLEOTIDE SEQUENCE [LARGE SCALE GENOMIC DNA]</scope>
    <source>
        <strain evidence="3 4">FGD1</strain>
    </source>
</reference>
<comment type="caution">
    <text evidence="3">The sequence shown here is derived from an EMBL/GenBank/DDBJ whole genome shotgun (WGS) entry which is preliminary data.</text>
</comment>